<evidence type="ECO:0000313" key="4">
    <source>
        <dbReference type="EMBL" id="PWJ40116.1"/>
    </source>
</evidence>
<evidence type="ECO:0000256" key="1">
    <source>
        <dbReference type="SAM" id="Coils"/>
    </source>
</evidence>
<dbReference type="PANTHER" id="PTHR31005">
    <property type="entry name" value="DUF4139 DOMAIN-CONTAINING PROTEIN"/>
    <property type="match status" value="1"/>
</dbReference>
<proteinExistence type="predicted"/>
<dbReference type="InterPro" id="IPR025554">
    <property type="entry name" value="DUF4140"/>
</dbReference>
<reference evidence="4 5" key="1">
    <citation type="submission" date="2018-03" db="EMBL/GenBank/DDBJ databases">
        <title>Genomic Encyclopedia of Archaeal and Bacterial Type Strains, Phase II (KMG-II): from individual species to whole genera.</title>
        <authorList>
            <person name="Goeker M."/>
        </authorList>
    </citation>
    <scope>NUCLEOTIDE SEQUENCE [LARGE SCALE GENOMIC DNA]</scope>
    <source>
        <strain evidence="4 5">DSM 28229</strain>
    </source>
</reference>
<feature type="domain" description="DUF4139" evidence="2">
    <location>
        <begin position="216"/>
        <end position="539"/>
    </location>
</feature>
<feature type="coiled-coil region" evidence="1">
    <location>
        <begin position="93"/>
        <end position="127"/>
    </location>
</feature>
<keyword evidence="1" id="KW-0175">Coiled coil</keyword>
<dbReference type="AlphaFoldDB" id="A0A315Z995"/>
<dbReference type="RefSeq" id="WP_109620555.1">
    <property type="nucleotide sequence ID" value="NZ_QGDO01000005.1"/>
</dbReference>
<gene>
    <name evidence="4" type="ORF">BC781_105180</name>
</gene>
<organism evidence="4 5">
    <name type="scientific">Sediminitomix flava</name>
    <dbReference type="NCBI Taxonomy" id="379075"/>
    <lineage>
        <taxon>Bacteria</taxon>
        <taxon>Pseudomonadati</taxon>
        <taxon>Bacteroidota</taxon>
        <taxon>Cytophagia</taxon>
        <taxon>Cytophagales</taxon>
        <taxon>Flammeovirgaceae</taxon>
        <taxon>Sediminitomix</taxon>
    </lineage>
</organism>
<name>A0A315Z995_SEDFL</name>
<sequence>MKYIFYLSSILCLLPFYGFSQNELIVDAPISSSTVYFNGAQVLRKGSFSLKNEKTTLIFKGLSPNLKEKSIRVKEDGSFMVLKVQSKFDHLNEVEKTKEAEALTVKLEEARDKIALEKTHISILKDQLEFLKTNKNIKGTDATISPADYQSLSKIYFNEISKTKLDLLTREKNRDKLQSELTRLIDQYNDLYKQTYTPSYEVSVEVEGKIGKNSKIELSYLVENSAWVPTYDIRFTDTQKPLAFTYKAEVYQWTSIDWKNIDLTLSSADTETYAGMPQLYPQYLNFVSTLPKVVAVPDEEVLEEEIEIDFFMEDSESLDEVVVYEPALDEEPDFKLASKTLINNQQTAKEYAVGAKQSFKSQKSSNTIQFFQKEFDAEYEYQCIPKLSDKVYLVALITDENVSELMNGKANVYVENSFMGQTDINTAQFLDTLEVSFGVDPSIKVQREKVNVYTAKQSVGSYIKQTFTYKISMKNTKSFPINSKVIDQIPLSSDKNIEIEVKELSEGELFGNGSVIWNIELAPNETKELTLSYTIKYPKKEKINL</sequence>
<dbReference type="Pfam" id="PF13598">
    <property type="entry name" value="DUF4139"/>
    <property type="match status" value="1"/>
</dbReference>
<feature type="domain" description="DUF4140" evidence="3">
    <location>
        <begin position="34"/>
        <end position="131"/>
    </location>
</feature>
<dbReference type="NCBIfam" id="TIGR02231">
    <property type="entry name" value="mucoidy inhibitor MuiA family protein"/>
    <property type="match status" value="1"/>
</dbReference>
<keyword evidence="5" id="KW-1185">Reference proteome</keyword>
<evidence type="ECO:0000259" key="3">
    <source>
        <dbReference type="Pfam" id="PF13600"/>
    </source>
</evidence>
<evidence type="ECO:0000259" key="2">
    <source>
        <dbReference type="Pfam" id="PF13598"/>
    </source>
</evidence>
<dbReference type="Pfam" id="PF13600">
    <property type="entry name" value="DUF4140"/>
    <property type="match status" value="1"/>
</dbReference>
<dbReference type="PANTHER" id="PTHR31005:SF8">
    <property type="entry name" value="DUF4139 DOMAIN-CONTAINING PROTEIN"/>
    <property type="match status" value="1"/>
</dbReference>
<dbReference type="InterPro" id="IPR037291">
    <property type="entry name" value="DUF4139"/>
</dbReference>
<evidence type="ECO:0000313" key="5">
    <source>
        <dbReference type="Proteomes" id="UP000245535"/>
    </source>
</evidence>
<dbReference type="InterPro" id="IPR011935">
    <property type="entry name" value="CHP02231"/>
</dbReference>
<comment type="caution">
    <text evidence="4">The sequence shown here is derived from an EMBL/GenBank/DDBJ whole genome shotgun (WGS) entry which is preliminary data.</text>
</comment>
<protein>
    <submittedName>
        <fullName evidence="4">Uncharacterized protein (TIGR02231 family)</fullName>
    </submittedName>
</protein>
<dbReference type="OrthoDB" id="634585at2"/>
<dbReference type="EMBL" id="QGDO01000005">
    <property type="protein sequence ID" value="PWJ40116.1"/>
    <property type="molecule type" value="Genomic_DNA"/>
</dbReference>
<dbReference type="Proteomes" id="UP000245535">
    <property type="component" value="Unassembled WGS sequence"/>
</dbReference>
<accession>A0A315Z995</accession>